<comment type="similarity">
    <text evidence="4 12">Belongs to the IL-1 family.</text>
</comment>
<keyword evidence="10" id="KW-0458">Lysosome</keyword>
<dbReference type="GO" id="GO:0006955">
    <property type="term" value="P:immune response"/>
    <property type="evidence" value="ECO:0007669"/>
    <property type="project" value="InterPro"/>
</dbReference>
<accession>A0A5N5K9Y1</accession>
<dbReference type="GO" id="GO:0005149">
    <property type="term" value="F:interleukin-1 receptor binding"/>
    <property type="evidence" value="ECO:0007669"/>
    <property type="project" value="UniProtKB-UniRule"/>
</dbReference>
<gene>
    <name evidence="14" type="ORF">PHYPO_G00147750</name>
</gene>
<dbReference type="EMBL" id="VFJC01000026">
    <property type="protein sequence ID" value="KAB5526093.1"/>
    <property type="molecule type" value="Genomic_DNA"/>
</dbReference>
<evidence type="ECO:0000256" key="10">
    <source>
        <dbReference type="ARBA" id="ARBA00023228"/>
    </source>
</evidence>
<keyword evidence="11" id="KW-0497">Mitogen</keyword>
<dbReference type="GO" id="GO:0048246">
    <property type="term" value="P:macrophage chemotaxis"/>
    <property type="evidence" value="ECO:0007669"/>
    <property type="project" value="TreeGrafter"/>
</dbReference>
<dbReference type="GO" id="GO:0001660">
    <property type="term" value="P:fever generation"/>
    <property type="evidence" value="ECO:0007669"/>
    <property type="project" value="UniProtKB-KW"/>
</dbReference>
<dbReference type="GO" id="GO:0019221">
    <property type="term" value="P:cytokine-mediated signaling pathway"/>
    <property type="evidence" value="ECO:0007669"/>
    <property type="project" value="TreeGrafter"/>
</dbReference>
<sequence length="392" mass="43832">MTIRVSLLKPNPPPMLYNTTKSCAAPRVITVCKGCNMEEENFLFGGAALYHTVVDGKHCYEVGKVLTSKPSDFGRKGDKLLMINDVETQHLPPKKFVRMLSSGSPFLTMHRASIDEAEKKCPESEGMRPYHKERTVLNFSLAMVREACLDKDEENPQVPEESEWESSNMEGESFTDEEILLVSMTNTSIAIVQARGCDAQNPCGSCGGTGCTINDIVMASKQSQITSVCREYIKKNFERGQVLIQSLLQKSISPENIPNPRRRSACISNPTTANITIYYYISNAEKDFDKGVPVVLNFSGSTSFLKCICQNDRPALTLESCEKSKLQSICKDDPSTWPFVFYLKTTKDNHRRFESAAYSGWFIHTKPSGLVCVDQGTNYTESNFYIILHLGN</sequence>
<feature type="region of interest" description="Disordered" evidence="13">
    <location>
        <begin position="151"/>
        <end position="171"/>
    </location>
</feature>
<dbReference type="PRINTS" id="PR01357">
    <property type="entry name" value="INTRLEUKN1AB"/>
</dbReference>
<dbReference type="AlphaFoldDB" id="A0A5N5K9Y1"/>
<organism evidence="14 15">
    <name type="scientific">Pangasianodon hypophthalmus</name>
    <name type="common">Striped catfish</name>
    <name type="synonym">Helicophagus hypophthalmus</name>
    <dbReference type="NCBI Taxonomy" id="310915"/>
    <lineage>
        <taxon>Eukaryota</taxon>
        <taxon>Metazoa</taxon>
        <taxon>Chordata</taxon>
        <taxon>Craniata</taxon>
        <taxon>Vertebrata</taxon>
        <taxon>Euteleostomi</taxon>
        <taxon>Actinopterygii</taxon>
        <taxon>Neopterygii</taxon>
        <taxon>Teleostei</taxon>
        <taxon>Ostariophysi</taxon>
        <taxon>Siluriformes</taxon>
        <taxon>Pangasiidae</taxon>
        <taxon>Pangasianodon</taxon>
    </lineage>
</organism>
<evidence type="ECO:0000256" key="13">
    <source>
        <dbReference type="SAM" id="MobiDB-lite"/>
    </source>
</evidence>
<dbReference type="CDD" id="cd00100">
    <property type="entry name" value="beta-trefoil_IL1"/>
    <property type="match status" value="1"/>
</dbReference>
<keyword evidence="8" id="KW-0666">Pyrogen</keyword>
<evidence type="ECO:0000256" key="8">
    <source>
        <dbReference type="ARBA" id="ARBA00022620"/>
    </source>
</evidence>
<dbReference type="InterPro" id="IPR008996">
    <property type="entry name" value="IL1/FGF"/>
</dbReference>
<dbReference type="GO" id="GO:0071222">
    <property type="term" value="P:cellular response to lipopolysaccharide"/>
    <property type="evidence" value="ECO:0007669"/>
    <property type="project" value="TreeGrafter"/>
</dbReference>
<evidence type="ECO:0000256" key="6">
    <source>
        <dbReference type="ARBA" id="ARBA00022514"/>
    </source>
</evidence>
<evidence type="ECO:0000313" key="15">
    <source>
        <dbReference type="Proteomes" id="UP000327468"/>
    </source>
</evidence>
<dbReference type="Proteomes" id="UP000327468">
    <property type="component" value="Chromosome 25"/>
</dbReference>
<keyword evidence="9" id="KW-0395">Inflammatory response</keyword>
<dbReference type="GO" id="GO:0005615">
    <property type="term" value="C:extracellular space"/>
    <property type="evidence" value="ECO:0007669"/>
    <property type="project" value="UniProtKB-KW"/>
</dbReference>
<evidence type="ECO:0000256" key="9">
    <source>
        <dbReference type="ARBA" id="ARBA00023198"/>
    </source>
</evidence>
<evidence type="ECO:0000313" key="14">
    <source>
        <dbReference type="EMBL" id="KAB5526093.1"/>
    </source>
</evidence>
<evidence type="ECO:0000256" key="12">
    <source>
        <dbReference type="RuleBase" id="RU003753"/>
    </source>
</evidence>
<evidence type="ECO:0000256" key="2">
    <source>
        <dbReference type="ARBA" id="ARBA00004514"/>
    </source>
</evidence>
<protein>
    <recommendedName>
        <fullName evidence="12">Interleukin-1</fullName>
    </recommendedName>
</protein>
<reference evidence="14 15" key="1">
    <citation type="submission" date="2019-06" db="EMBL/GenBank/DDBJ databases">
        <title>A chromosome-scale genome assembly of the striped catfish, Pangasianodon hypophthalmus.</title>
        <authorList>
            <person name="Wen M."/>
            <person name="Zahm M."/>
            <person name="Roques C."/>
            <person name="Cabau C."/>
            <person name="Klopp C."/>
            <person name="Donnadieu C."/>
            <person name="Jouanno E."/>
            <person name="Avarre J.-C."/>
            <person name="Campet M."/>
            <person name="Ha T.T.T."/>
            <person name="Dugue R."/>
            <person name="Lampietro C."/>
            <person name="Louis A."/>
            <person name="Herpin A."/>
            <person name="Echchiki A."/>
            <person name="Berthelot C."/>
            <person name="Parey E."/>
            <person name="Roest-Crollius H."/>
            <person name="Braasch I."/>
            <person name="Postlethwait J."/>
            <person name="Bobe J."/>
            <person name="Montfort J."/>
            <person name="Bouchez O."/>
            <person name="Begum T."/>
            <person name="Schartl M."/>
            <person name="Guiguen Y."/>
        </authorList>
    </citation>
    <scope>NUCLEOTIDE SEQUENCE [LARGE SCALE GENOMIC DNA]</scope>
    <source>
        <strain evidence="14 15">Indonesia</strain>
        <tissue evidence="14">Blood</tissue>
    </source>
</reference>
<dbReference type="Pfam" id="PF00340">
    <property type="entry name" value="IL1"/>
    <property type="match status" value="1"/>
</dbReference>
<dbReference type="GO" id="GO:0005125">
    <property type="term" value="F:cytokine activity"/>
    <property type="evidence" value="ECO:0007669"/>
    <property type="project" value="UniProtKB-UniRule"/>
</dbReference>
<evidence type="ECO:0000256" key="11">
    <source>
        <dbReference type="ARBA" id="ARBA00023246"/>
    </source>
</evidence>
<keyword evidence="7 12" id="KW-0964">Secreted</keyword>
<feature type="compositionally biased region" description="Acidic residues" evidence="13">
    <location>
        <begin position="151"/>
        <end position="164"/>
    </location>
</feature>
<dbReference type="Gene3D" id="2.80.10.50">
    <property type="match status" value="1"/>
</dbReference>
<proteinExistence type="inferred from homology"/>
<dbReference type="PANTHER" id="PTHR10078">
    <property type="entry name" value="INTERLEUKIN-1 FAMILY MEMBER"/>
    <property type="match status" value="1"/>
</dbReference>
<dbReference type="PANTHER" id="PTHR10078:SF30">
    <property type="entry name" value="INTERLEUKIN-1 BETA"/>
    <property type="match status" value="1"/>
</dbReference>
<comment type="caution">
    <text evidence="14">The sequence shown here is derived from an EMBL/GenBank/DDBJ whole genome shotgun (WGS) entry which is preliminary data.</text>
</comment>
<evidence type="ECO:0000256" key="7">
    <source>
        <dbReference type="ARBA" id="ARBA00022525"/>
    </source>
</evidence>
<evidence type="ECO:0000256" key="4">
    <source>
        <dbReference type="ARBA" id="ARBA00010448"/>
    </source>
</evidence>
<keyword evidence="5" id="KW-0963">Cytoplasm</keyword>
<evidence type="ECO:0000256" key="5">
    <source>
        <dbReference type="ARBA" id="ARBA00022490"/>
    </source>
</evidence>
<dbReference type="GO" id="GO:0010628">
    <property type="term" value="P:positive regulation of gene expression"/>
    <property type="evidence" value="ECO:0007669"/>
    <property type="project" value="TreeGrafter"/>
</dbReference>
<keyword evidence="15" id="KW-1185">Reference proteome</keyword>
<dbReference type="GO" id="GO:0005829">
    <property type="term" value="C:cytosol"/>
    <property type="evidence" value="ECO:0007669"/>
    <property type="project" value="UniProtKB-SubCell"/>
</dbReference>
<dbReference type="GO" id="GO:0005764">
    <property type="term" value="C:lysosome"/>
    <property type="evidence" value="ECO:0007669"/>
    <property type="project" value="UniProtKB-SubCell"/>
</dbReference>
<name>A0A5N5K9Y1_PANHP</name>
<keyword evidence="6" id="KW-0202">Cytokine</keyword>
<dbReference type="GO" id="GO:0051781">
    <property type="term" value="P:positive regulation of cell division"/>
    <property type="evidence" value="ECO:0007669"/>
    <property type="project" value="UniProtKB-KW"/>
</dbReference>
<dbReference type="SUPFAM" id="SSF50353">
    <property type="entry name" value="Cytokine"/>
    <property type="match status" value="1"/>
</dbReference>
<dbReference type="InterPro" id="IPR000975">
    <property type="entry name" value="IL-1_fam"/>
</dbReference>
<dbReference type="SMART" id="SM00125">
    <property type="entry name" value="IL1"/>
    <property type="match status" value="1"/>
</dbReference>
<evidence type="ECO:0000256" key="3">
    <source>
        <dbReference type="ARBA" id="ARBA00004550"/>
    </source>
</evidence>
<dbReference type="GO" id="GO:1901222">
    <property type="term" value="P:regulation of non-canonical NF-kappaB signal transduction"/>
    <property type="evidence" value="ECO:0007669"/>
    <property type="project" value="TreeGrafter"/>
</dbReference>
<comment type="subcellular location">
    <subcellularLocation>
        <location evidence="2">Cytoplasm</location>
        <location evidence="2">Cytosol</location>
    </subcellularLocation>
    <subcellularLocation>
        <location evidence="1">Lysosome</location>
    </subcellularLocation>
    <subcellularLocation>
        <location evidence="3">Secreted</location>
        <location evidence="3">Extracellular exosome</location>
    </subcellularLocation>
</comment>
<dbReference type="GO" id="GO:0042119">
    <property type="term" value="P:neutrophil activation"/>
    <property type="evidence" value="ECO:0007669"/>
    <property type="project" value="TreeGrafter"/>
</dbReference>
<dbReference type="PRINTS" id="PR00264">
    <property type="entry name" value="INTERLEUKIN1"/>
</dbReference>
<evidence type="ECO:0000256" key="1">
    <source>
        <dbReference type="ARBA" id="ARBA00004371"/>
    </source>
</evidence>